<dbReference type="GO" id="GO:0046854">
    <property type="term" value="P:phosphatidylinositol phosphate biosynthetic process"/>
    <property type="evidence" value="ECO:0007669"/>
    <property type="project" value="InterPro"/>
</dbReference>
<dbReference type="InterPro" id="IPR011009">
    <property type="entry name" value="Kinase-like_dom_sf"/>
</dbReference>
<dbReference type="GO" id="GO:0005737">
    <property type="term" value="C:cytoplasm"/>
    <property type="evidence" value="ECO:0007669"/>
    <property type="project" value="TreeGrafter"/>
</dbReference>
<sequence length="1229" mass="124363">MEALSKTGATTTTGGSAAAGVGGSGTAGSNGLVVVDIVGGGEEDDDGGRDDRGDDGGFSARGVAAAAADGAAAVCGDWEGEAKALVRELREARRAFPSEVEFYLPQLCIVAALGDFVRPAPLVGFLLELCESDLRLAHKTHWFLKSFCADGGGSPPPLSGLSSFALRVQKRGCAVASRLARVLGRQSSAAAAAAAAPLCDGVIDQDAAAAVATDGSCRAAGGAKPDGRGDDAAVVGDGAVVAEAARDCSEGGVERPPPPPLAAATAAVMAVVVDGDDVRRVWQGDSSSQSDGAVVIGGRPHEERQEQEQQEQEEQEEEDDSLAEHYDPAMFFMEALLGLAEQLGDLPPQKRAGGLQEGLERINEFFLSERAQGSDVIYVPFRGGFHQIRAIHPGESMHFSTKERVPLLVCLEVQEVQLPSSLTTLSRTGSSVSTSTSSYGAHPGGGAAPRCSASTALGSTAGGGDDRVGEGVAEGTGAEQAGEAGLMDRFRGTVRSFVKLQSEDGYHADKHAGWTDRGDAQDEVQAAPSSASLPIALPPHLRSFGKSIEGDECSSRSASEPDLGGCGNSSNPVAAAVLSPLSAARGGVAGSPSPFSSPDKSTRAKSGVTVGGKSAGAAADDTAGAGGGGGGGGGGEGVPTHEPHRRQQAKPLPSSTAAAAIRSDDAGTAVAARQHDEAVSTTSRGAAGPVTPTEASMAALALAATASTTGGGAAAAGGSSPNRGTEASPQRGSAGNDCGALSVYCSSPEDSEFGDEEETGGFEGGGSSQGGFWYGEGGGASALKAAMGQWGGDLESAVAAAAVAAAGEGDDAGSDASTVAALLQEASTHEMPAPGAGGMTAVAVEGEDESWEIVNAPPRHWEAAARGAAGAARGGGPAGGGVGAAATTGDGGNSGGGPDSQSDSYTEEEEAKLDAEALLLSRGGGGGGGADAPFANGSGGCSSAKRPAGRHYFSAPGSGAAVAPRKRGGRRRRLAAEGEVAAGGCADTHGQQKQQQQQQPRIIFKERWREKEARVWRERGAAGGHGGFRGGFRARSSRCDYDDGGGGGGGGGGSGGAVPSRGWKLLPIIVKANDDLRQEQFVGHLVAVFDQIFKAAKLGARLDPYEIMATSPTAGVIEIKDRHNGNLLLSADGHLIHIDWGFALELSPGGNLGFESAPFKVEMMVAFRPELSCFGGRPEAVVKHLRARFQPEKSAEKCVTFVHDLIEKSADNWRTRLYDTYQRKLMGIQ</sequence>
<feature type="region of interest" description="Disordered" evidence="3">
    <location>
        <begin position="709"/>
        <end position="773"/>
    </location>
</feature>
<dbReference type="PANTHER" id="PTHR10048">
    <property type="entry name" value="PHOSPHATIDYLINOSITOL KINASE"/>
    <property type="match status" value="1"/>
</dbReference>
<dbReference type="SMART" id="SM00146">
    <property type="entry name" value="PI3Kc"/>
    <property type="match status" value="1"/>
</dbReference>
<dbReference type="GO" id="GO:0048015">
    <property type="term" value="P:phosphatidylinositol-mediated signaling"/>
    <property type="evidence" value="ECO:0007669"/>
    <property type="project" value="TreeGrafter"/>
</dbReference>
<dbReference type="PROSITE" id="PS50290">
    <property type="entry name" value="PI3_4_KINASE_3"/>
    <property type="match status" value="1"/>
</dbReference>
<protein>
    <submittedName>
        <fullName evidence="5">Phosphatidylinositol 4-kinase</fullName>
    </submittedName>
</protein>
<name>D8LHG1_ECTSI</name>
<feature type="region of interest" description="Disordered" evidence="3">
    <location>
        <begin position="422"/>
        <end position="484"/>
    </location>
</feature>
<reference evidence="5 6" key="1">
    <citation type="journal article" date="2010" name="Nature">
        <title>The Ectocarpus genome and the independent evolution of multicellularity in brown algae.</title>
        <authorList>
            <person name="Cock J.M."/>
            <person name="Sterck L."/>
            <person name="Rouze P."/>
            <person name="Scornet D."/>
            <person name="Allen A.E."/>
            <person name="Amoutzias G."/>
            <person name="Anthouard V."/>
            <person name="Artiguenave F."/>
            <person name="Aury J.M."/>
            <person name="Badger J.H."/>
            <person name="Beszteri B."/>
            <person name="Billiau K."/>
            <person name="Bonnet E."/>
            <person name="Bothwell J.H."/>
            <person name="Bowler C."/>
            <person name="Boyen C."/>
            <person name="Brownlee C."/>
            <person name="Carrano C.J."/>
            <person name="Charrier B."/>
            <person name="Cho G.Y."/>
            <person name="Coelho S.M."/>
            <person name="Collen J."/>
            <person name="Corre E."/>
            <person name="Da Silva C."/>
            <person name="Delage L."/>
            <person name="Delaroque N."/>
            <person name="Dittami S.M."/>
            <person name="Doulbeau S."/>
            <person name="Elias M."/>
            <person name="Farnham G."/>
            <person name="Gachon C.M."/>
            <person name="Gschloessl B."/>
            <person name="Heesch S."/>
            <person name="Jabbari K."/>
            <person name="Jubin C."/>
            <person name="Kawai H."/>
            <person name="Kimura K."/>
            <person name="Kloareg B."/>
            <person name="Kupper F.C."/>
            <person name="Lang D."/>
            <person name="Le Bail A."/>
            <person name="Leblanc C."/>
            <person name="Lerouge P."/>
            <person name="Lohr M."/>
            <person name="Lopez P.J."/>
            <person name="Martens C."/>
            <person name="Maumus F."/>
            <person name="Michel G."/>
            <person name="Miranda-Saavedra D."/>
            <person name="Morales J."/>
            <person name="Moreau H."/>
            <person name="Motomura T."/>
            <person name="Nagasato C."/>
            <person name="Napoli C.A."/>
            <person name="Nelson D.R."/>
            <person name="Nyvall-Collen P."/>
            <person name="Peters A.F."/>
            <person name="Pommier C."/>
            <person name="Potin P."/>
            <person name="Poulain J."/>
            <person name="Quesneville H."/>
            <person name="Read B."/>
            <person name="Rensing S.A."/>
            <person name="Ritter A."/>
            <person name="Rousvoal S."/>
            <person name="Samanta M."/>
            <person name="Samson G."/>
            <person name="Schroeder D.C."/>
            <person name="Segurens B."/>
            <person name="Strittmatter M."/>
            <person name="Tonon T."/>
            <person name="Tregear J.W."/>
            <person name="Valentin K."/>
            <person name="von Dassow P."/>
            <person name="Yamagishi T."/>
            <person name="Van de Peer Y."/>
            <person name="Wincker P."/>
        </authorList>
    </citation>
    <scope>NUCLEOTIDE SEQUENCE [LARGE SCALE GENOMIC DNA]</scope>
    <source>
        <strain evidence="6">Ec32 / CCAP1310/4</strain>
    </source>
</reference>
<keyword evidence="6" id="KW-1185">Reference proteome</keyword>
<evidence type="ECO:0000259" key="4">
    <source>
        <dbReference type="PROSITE" id="PS50290"/>
    </source>
</evidence>
<feature type="region of interest" description="Disordered" evidence="3">
    <location>
        <begin position="584"/>
        <end position="690"/>
    </location>
</feature>
<evidence type="ECO:0000256" key="2">
    <source>
        <dbReference type="ARBA" id="ARBA00022777"/>
    </source>
</evidence>
<evidence type="ECO:0000313" key="5">
    <source>
        <dbReference type="EMBL" id="CBN79112.1"/>
    </source>
</evidence>
<dbReference type="GO" id="GO:0016020">
    <property type="term" value="C:membrane"/>
    <property type="evidence" value="ECO:0007669"/>
    <property type="project" value="TreeGrafter"/>
</dbReference>
<dbReference type="OMA" id="KCCCCVA"/>
<dbReference type="STRING" id="2880.D8LHG1"/>
<feature type="compositionally biased region" description="Gly residues" evidence="3">
    <location>
        <begin position="624"/>
        <end position="637"/>
    </location>
</feature>
<dbReference type="InterPro" id="IPR000403">
    <property type="entry name" value="PI3/4_kinase_cat_dom"/>
</dbReference>
<feature type="compositionally biased region" description="Gly residues" evidence="3">
    <location>
        <begin position="872"/>
        <end position="898"/>
    </location>
</feature>
<feature type="compositionally biased region" description="Low complexity" evidence="3">
    <location>
        <begin position="422"/>
        <end position="438"/>
    </location>
</feature>
<evidence type="ECO:0000256" key="1">
    <source>
        <dbReference type="ARBA" id="ARBA00022679"/>
    </source>
</evidence>
<dbReference type="Proteomes" id="UP000002630">
    <property type="component" value="Linkage Group LG23"/>
</dbReference>
<dbReference type="Gene3D" id="1.10.1070.11">
    <property type="entry name" value="Phosphatidylinositol 3-/4-kinase, catalytic domain"/>
    <property type="match status" value="1"/>
</dbReference>
<feature type="compositionally biased region" description="Low complexity" evidence="3">
    <location>
        <begin position="7"/>
        <end position="19"/>
    </location>
</feature>
<evidence type="ECO:0000313" key="6">
    <source>
        <dbReference type="Proteomes" id="UP000002630"/>
    </source>
</evidence>
<feature type="compositionally biased region" description="Acidic residues" evidence="3">
    <location>
        <begin position="749"/>
        <end position="760"/>
    </location>
</feature>
<organism evidence="5 6">
    <name type="scientific">Ectocarpus siliculosus</name>
    <name type="common">Brown alga</name>
    <name type="synonym">Conferva siliculosa</name>
    <dbReference type="NCBI Taxonomy" id="2880"/>
    <lineage>
        <taxon>Eukaryota</taxon>
        <taxon>Sar</taxon>
        <taxon>Stramenopiles</taxon>
        <taxon>Ochrophyta</taxon>
        <taxon>PX clade</taxon>
        <taxon>Phaeophyceae</taxon>
        <taxon>Ectocarpales</taxon>
        <taxon>Ectocarpaceae</taxon>
        <taxon>Ectocarpus</taxon>
    </lineage>
</organism>
<feature type="compositionally biased region" description="Gly residues" evidence="3">
    <location>
        <begin position="761"/>
        <end position="773"/>
    </location>
</feature>
<feature type="region of interest" description="Disordered" evidence="3">
    <location>
        <begin position="952"/>
        <end position="971"/>
    </location>
</feature>
<dbReference type="InterPro" id="IPR015433">
    <property type="entry name" value="PI3/4_kinase"/>
</dbReference>
<dbReference type="EMBL" id="FN648367">
    <property type="protein sequence ID" value="CBN79112.1"/>
    <property type="molecule type" value="Genomic_DNA"/>
</dbReference>
<gene>
    <name evidence="5" type="ORF">Esi_0192_0014</name>
</gene>
<dbReference type="AlphaFoldDB" id="D8LHG1"/>
<dbReference type="Pfam" id="PF00454">
    <property type="entry name" value="PI3_PI4_kinase"/>
    <property type="match status" value="1"/>
</dbReference>
<dbReference type="eggNOG" id="KOG0903">
    <property type="taxonomic scope" value="Eukaryota"/>
</dbReference>
<feature type="region of interest" description="Disordered" evidence="3">
    <location>
        <begin position="301"/>
        <end position="322"/>
    </location>
</feature>
<feature type="region of interest" description="Disordered" evidence="3">
    <location>
        <begin position="508"/>
        <end position="566"/>
    </location>
</feature>
<accession>D8LHG1</accession>
<feature type="compositionally biased region" description="Acidic residues" evidence="3">
    <location>
        <begin position="308"/>
        <end position="321"/>
    </location>
</feature>
<feature type="domain" description="PI3K/PI4K catalytic" evidence="4">
    <location>
        <begin position="1035"/>
        <end position="1229"/>
    </location>
</feature>
<dbReference type="Gene3D" id="3.30.1010.10">
    <property type="entry name" value="Phosphatidylinositol 3-kinase Catalytic Subunit, Chain A, domain 4"/>
    <property type="match status" value="1"/>
</dbReference>
<feature type="compositionally biased region" description="Basic and acidic residues" evidence="3">
    <location>
        <begin position="508"/>
        <end position="520"/>
    </location>
</feature>
<feature type="region of interest" description="Disordered" evidence="3">
    <location>
        <begin position="866"/>
        <end position="912"/>
    </location>
</feature>
<dbReference type="SUPFAM" id="SSF56112">
    <property type="entry name" value="Protein kinase-like (PK-like)"/>
    <property type="match status" value="1"/>
</dbReference>
<feature type="region of interest" description="Disordered" evidence="3">
    <location>
        <begin position="1"/>
        <end position="29"/>
    </location>
</feature>
<dbReference type="EMBL" id="FN649748">
    <property type="protein sequence ID" value="CBN79112.1"/>
    <property type="molecule type" value="Genomic_DNA"/>
</dbReference>
<keyword evidence="2" id="KW-0418">Kinase</keyword>
<dbReference type="OrthoDB" id="10264149at2759"/>
<feature type="compositionally biased region" description="Low complexity" evidence="3">
    <location>
        <begin position="526"/>
        <end position="541"/>
    </location>
</feature>
<feature type="compositionally biased region" description="Polar residues" evidence="3">
    <location>
        <begin position="721"/>
        <end position="733"/>
    </location>
</feature>
<proteinExistence type="predicted"/>
<feature type="compositionally biased region" description="Low complexity" evidence="3">
    <location>
        <begin position="470"/>
        <end position="484"/>
    </location>
</feature>
<evidence type="ECO:0000256" key="3">
    <source>
        <dbReference type="SAM" id="MobiDB-lite"/>
    </source>
</evidence>
<dbReference type="InterPro" id="IPR036940">
    <property type="entry name" value="PI3/4_kinase_cat_sf"/>
</dbReference>
<dbReference type="GO" id="GO:0052742">
    <property type="term" value="F:phosphatidylinositol kinase activity"/>
    <property type="evidence" value="ECO:0007669"/>
    <property type="project" value="TreeGrafter"/>
</dbReference>
<keyword evidence="1" id="KW-0808">Transferase</keyword>
<dbReference type="InParanoid" id="D8LHG1"/>